<dbReference type="Pfam" id="PF00079">
    <property type="entry name" value="Serpin"/>
    <property type="match status" value="1"/>
</dbReference>
<feature type="domain" description="Serpin" evidence="8">
    <location>
        <begin position="64"/>
        <end position="378"/>
    </location>
</feature>
<dbReference type="GO" id="GO:0005615">
    <property type="term" value="C:extracellular space"/>
    <property type="evidence" value="ECO:0007669"/>
    <property type="project" value="InterPro"/>
</dbReference>
<keyword evidence="2" id="KW-0646">Protease inhibitor</keyword>
<organism evidence="9 10">
    <name type="scientific">Sphenodon punctatus</name>
    <name type="common">Tuatara</name>
    <name type="synonym">Hatteria punctata</name>
    <dbReference type="NCBI Taxonomy" id="8508"/>
    <lineage>
        <taxon>Eukaryota</taxon>
        <taxon>Metazoa</taxon>
        <taxon>Chordata</taxon>
        <taxon>Craniata</taxon>
        <taxon>Vertebrata</taxon>
        <taxon>Euteleostomi</taxon>
        <taxon>Lepidosauria</taxon>
        <taxon>Sphenodontia</taxon>
        <taxon>Sphenodontidae</taxon>
        <taxon>Sphenodon</taxon>
    </lineage>
</organism>
<keyword evidence="4" id="KW-0722">Serine protease inhibitor</keyword>
<dbReference type="PANTHER" id="PTHR11461:SF165">
    <property type="entry name" value="ALPHA-1-ANTITRYPSIN"/>
    <property type="match status" value="1"/>
</dbReference>
<reference evidence="9" key="1">
    <citation type="submission" date="2025-08" db="UniProtKB">
        <authorList>
            <consortium name="Ensembl"/>
        </authorList>
    </citation>
    <scope>IDENTIFICATION</scope>
</reference>
<dbReference type="InterPro" id="IPR042178">
    <property type="entry name" value="Serpin_sf_1"/>
</dbReference>
<keyword evidence="5" id="KW-0325">Glycoprotein</keyword>
<evidence type="ECO:0000256" key="2">
    <source>
        <dbReference type="ARBA" id="ARBA00022690"/>
    </source>
</evidence>
<evidence type="ECO:0000313" key="9">
    <source>
        <dbReference type="Ensembl" id="ENSSPUP00000023060.1"/>
    </source>
</evidence>
<keyword evidence="10" id="KW-1185">Reference proteome</keyword>
<evidence type="ECO:0000256" key="4">
    <source>
        <dbReference type="ARBA" id="ARBA00022900"/>
    </source>
</evidence>
<reference evidence="9" key="2">
    <citation type="submission" date="2025-09" db="UniProtKB">
        <authorList>
            <consortium name="Ensembl"/>
        </authorList>
    </citation>
    <scope>IDENTIFICATION</scope>
</reference>
<evidence type="ECO:0000256" key="1">
    <source>
        <dbReference type="ARBA" id="ARBA00009500"/>
    </source>
</evidence>
<evidence type="ECO:0000256" key="3">
    <source>
        <dbReference type="ARBA" id="ARBA00022729"/>
    </source>
</evidence>
<dbReference type="Proteomes" id="UP000694392">
    <property type="component" value="Unplaced"/>
</dbReference>
<proteinExistence type="inferred from homology"/>
<dbReference type="SUPFAM" id="SSF56574">
    <property type="entry name" value="Serpins"/>
    <property type="match status" value="1"/>
</dbReference>
<evidence type="ECO:0000256" key="5">
    <source>
        <dbReference type="ARBA" id="ARBA00023180"/>
    </source>
</evidence>
<dbReference type="InterPro" id="IPR023796">
    <property type="entry name" value="Serpin_dom"/>
</dbReference>
<dbReference type="Gene3D" id="3.30.497.10">
    <property type="entry name" value="Antithrombin, subunit I, domain 2"/>
    <property type="match status" value="2"/>
</dbReference>
<evidence type="ECO:0000313" key="10">
    <source>
        <dbReference type="Proteomes" id="UP000694392"/>
    </source>
</evidence>
<feature type="signal peptide" evidence="7">
    <location>
        <begin position="1"/>
        <end position="20"/>
    </location>
</feature>
<dbReference type="Gene3D" id="2.30.39.10">
    <property type="entry name" value="Alpha-1-antitrypsin, domain 1"/>
    <property type="match status" value="1"/>
</dbReference>
<sequence>MKSILHLCVLLVWSYSVTHGHYLHCLANEHNDHNDTHSAENKTDPARKNMACLKLFPINIDFAFRFYKQVSSASPSKNIFFAPVSISTAFAMLALGAKSDTNTQILEGLAFNLTELKEQEIHEGFQKLKPRQKFLDDAKNLYEAEVFTANFQNASGAQKQINEYAEEKTHGKIVELVNGLDTSTAMILVSYMFFKGKWEKPFEEEQTREMDFFVDEKTTVKVPMINRMGMFDYYYDKELSCTMVRLNYRGPTTAFFILPSPGKMKQVEEALYKETVSKWSDNIYRSNKAIYIPKFSISATLDLQDHLTKLGIAKVFTQEADLSGIAADPELRVSKAVHKAVLNIDESCSEATSATALEIIPMSLVTYSTLFIGKIVNPAGQ</sequence>
<evidence type="ECO:0000256" key="7">
    <source>
        <dbReference type="SAM" id="SignalP"/>
    </source>
</evidence>
<protein>
    <recommendedName>
        <fullName evidence="8">Serpin domain-containing protein</fullName>
    </recommendedName>
</protein>
<feature type="chain" id="PRO_5034855131" description="Serpin domain-containing protein" evidence="7">
    <location>
        <begin position="21"/>
        <end position="381"/>
    </location>
</feature>
<accession>A0A8D0HPX9</accession>
<comment type="similarity">
    <text evidence="1 6">Belongs to the serpin family.</text>
</comment>
<evidence type="ECO:0000256" key="6">
    <source>
        <dbReference type="RuleBase" id="RU000411"/>
    </source>
</evidence>
<dbReference type="AlphaFoldDB" id="A0A8D0HPX9"/>
<dbReference type="GeneTree" id="ENSGT00940000160877"/>
<dbReference type="PANTHER" id="PTHR11461">
    <property type="entry name" value="SERINE PROTEASE INHIBITOR, SERPIN"/>
    <property type="match status" value="1"/>
</dbReference>
<dbReference type="InterPro" id="IPR036186">
    <property type="entry name" value="Serpin_sf"/>
</dbReference>
<name>A0A8D0HPX9_SPHPU</name>
<dbReference type="GO" id="GO:0004867">
    <property type="term" value="F:serine-type endopeptidase inhibitor activity"/>
    <property type="evidence" value="ECO:0007669"/>
    <property type="project" value="UniProtKB-KW"/>
</dbReference>
<dbReference type="Ensembl" id="ENSSPUT00000024590.1">
    <property type="protein sequence ID" value="ENSSPUP00000023060.1"/>
    <property type="gene ID" value="ENSSPUG00000017706.1"/>
</dbReference>
<dbReference type="InterPro" id="IPR000215">
    <property type="entry name" value="Serpin_fam"/>
</dbReference>
<dbReference type="OMA" id="AEIMTMS"/>
<keyword evidence="3 7" id="KW-0732">Signal</keyword>
<evidence type="ECO:0000259" key="8">
    <source>
        <dbReference type="SMART" id="SM00093"/>
    </source>
</evidence>
<dbReference type="FunFam" id="2.30.39.10:FF:000003">
    <property type="entry name" value="alpha-1-antitrypsin isoform X1"/>
    <property type="match status" value="1"/>
</dbReference>
<dbReference type="SMART" id="SM00093">
    <property type="entry name" value="SERPIN"/>
    <property type="match status" value="1"/>
</dbReference>
<dbReference type="InterPro" id="IPR042185">
    <property type="entry name" value="Serpin_sf_2"/>
</dbReference>